<dbReference type="AlphaFoldDB" id="A0A812K4V3"/>
<evidence type="ECO:0000313" key="2">
    <source>
        <dbReference type="Proteomes" id="UP000649617"/>
    </source>
</evidence>
<name>A0A812K4V3_SYMPI</name>
<dbReference type="OrthoDB" id="446150at2759"/>
<accession>A0A812K4V3</accession>
<protein>
    <submittedName>
        <fullName evidence="1">Uncharacterized protein</fullName>
    </submittedName>
</protein>
<dbReference type="EMBL" id="CAJNIZ010002960">
    <property type="protein sequence ID" value="CAE7216873.1"/>
    <property type="molecule type" value="Genomic_DNA"/>
</dbReference>
<keyword evidence="2" id="KW-1185">Reference proteome</keyword>
<proteinExistence type="predicted"/>
<dbReference type="Proteomes" id="UP000649617">
    <property type="component" value="Unassembled WGS sequence"/>
</dbReference>
<organism evidence="1 2">
    <name type="scientific">Symbiodinium pilosum</name>
    <name type="common">Dinoflagellate</name>
    <dbReference type="NCBI Taxonomy" id="2952"/>
    <lineage>
        <taxon>Eukaryota</taxon>
        <taxon>Sar</taxon>
        <taxon>Alveolata</taxon>
        <taxon>Dinophyceae</taxon>
        <taxon>Suessiales</taxon>
        <taxon>Symbiodiniaceae</taxon>
        <taxon>Symbiodinium</taxon>
    </lineage>
</organism>
<gene>
    <name evidence="1" type="ORF">SPIL2461_LOCUS2656</name>
</gene>
<sequence>MLQDLLMIRADRALYYYGADELFAKHQDVVKRLTDRTSALLRTLLDGLVWRSQRTEANGTLRRVNFFV</sequence>
<evidence type="ECO:0000313" key="1">
    <source>
        <dbReference type="EMBL" id="CAE7216873.1"/>
    </source>
</evidence>
<feature type="non-terminal residue" evidence="1">
    <location>
        <position position="1"/>
    </location>
</feature>
<reference evidence="1" key="1">
    <citation type="submission" date="2021-02" db="EMBL/GenBank/DDBJ databases">
        <authorList>
            <person name="Dougan E. K."/>
            <person name="Rhodes N."/>
            <person name="Thang M."/>
            <person name="Chan C."/>
        </authorList>
    </citation>
    <scope>NUCLEOTIDE SEQUENCE</scope>
</reference>
<comment type="caution">
    <text evidence="1">The sequence shown here is derived from an EMBL/GenBank/DDBJ whole genome shotgun (WGS) entry which is preliminary data.</text>
</comment>